<keyword evidence="1" id="KW-0812">Transmembrane</keyword>
<evidence type="ECO:0000256" key="1">
    <source>
        <dbReference type="SAM" id="Phobius"/>
    </source>
</evidence>
<name>A0ABU5YLH6_9MYCO</name>
<accession>A0ABU5YLH6</accession>
<evidence type="ECO:0000313" key="3">
    <source>
        <dbReference type="Proteomes" id="UP001299046"/>
    </source>
</evidence>
<feature type="transmembrane region" description="Helical" evidence="1">
    <location>
        <begin position="342"/>
        <end position="362"/>
    </location>
</feature>
<reference evidence="2 3" key="1">
    <citation type="submission" date="2023-12" db="EMBL/GenBank/DDBJ databases">
        <title>Description of new species of Mycobacterium terrae complex isolated from sewage at the Sao Paulo Zoological Park Foundation in Brazil.</title>
        <authorList>
            <person name="Romagnoli C.L."/>
            <person name="Conceicao E.C."/>
            <person name="Machado E."/>
            <person name="Barreto L.B.P.F."/>
            <person name="Sharma A."/>
            <person name="Silva N.M."/>
            <person name="Marques L.E."/>
            <person name="Juliana M.A."/>
            <person name="Lourenco M.C.S."/>
            <person name="Digiampietri L.A."/>
            <person name="Suffys P.N."/>
            <person name="Viana-Niero C."/>
        </authorList>
    </citation>
    <scope>NUCLEOTIDE SEQUENCE [LARGE SCALE GENOMIC DNA]</scope>
    <source>
        <strain evidence="2 3">MYC123</strain>
    </source>
</reference>
<feature type="transmembrane region" description="Helical" evidence="1">
    <location>
        <begin position="117"/>
        <end position="136"/>
    </location>
</feature>
<gene>
    <name evidence="2" type="ORF">KV112_08780</name>
</gene>
<keyword evidence="1" id="KW-1133">Transmembrane helix</keyword>
<feature type="transmembrane region" description="Helical" evidence="1">
    <location>
        <begin position="148"/>
        <end position="170"/>
    </location>
</feature>
<sequence length="377" mass="40849">MDTCTVEFARLTEGLGGLQCDGNPVVTLRSPLSLQSWTMPVIELLLVLGALACLIHALRWRRTHGDNSNLVIWLSGVVCLLLIEPIAYFPQWFGLQQAMGLTFVHNAFSVQFLYDRLPLYIVAMYPAYAYLAWVLVQRTGIFRLYNPVVSATAVAFVFHCLYEVIDHVGVQFRWWVWNEDLPTSVPSLGVVPYVNLQAFSLGIPFGLALVTLLVCRRPGGGGWLLARDVAVVSVLVWPIQAVFSVPALAIDVVADSMRTGRLTGTWLLIAAAAITTAIAFAGAYRARRTDPDLVPPGVDQDYFALVCVVVYLVAAAVIWGAALPDYLAANQGRTPQGAPVGALPYSVITFLLSIALTVGAYVGTTGRPAKTRIAASA</sequence>
<dbReference type="RefSeq" id="WP_224863804.1">
    <property type="nucleotide sequence ID" value="NZ_JAYJJT010000008.1"/>
</dbReference>
<keyword evidence="3" id="KW-1185">Reference proteome</keyword>
<comment type="caution">
    <text evidence="2">The sequence shown here is derived from an EMBL/GenBank/DDBJ whole genome shotgun (WGS) entry which is preliminary data.</text>
</comment>
<protein>
    <recommendedName>
        <fullName evidence="4">Acyltransferase</fullName>
    </recommendedName>
</protein>
<keyword evidence="1" id="KW-0472">Membrane</keyword>
<feature type="transmembrane region" description="Helical" evidence="1">
    <location>
        <begin position="190"/>
        <end position="213"/>
    </location>
</feature>
<proteinExistence type="predicted"/>
<evidence type="ECO:0000313" key="2">
    <source>
        <dbReference type="EMBL" id="MEB3049829.1"/>
    </source>
</evidence>
<feature type="transmembrane region" description="Helical" evidence="1">
    <location>
        <begin position="302"/>
        <end position="322"/>
    </location>
</feature>
<feature type="transmembrane region" description="Helical" evidence="1">
    <location>
        <begin position="262"/>
        <end position="281"/>
    </location>
</feature>
<feature type="transmembrane region" description="Helical" evidence="1">
    <location>
        <begin position="37"/>
        <end position="58"/>
    </location>
</feature>
<dbReference type="Proteomes" id="UP001299046">
    <property type="component" value="Unassembled WGS sequence"/>
</dbReference>
<dbReference type="EMBL" id="JAYJJT010000008">
    <property type="protein sequence ID" value="MEB3049829.1"/>
    <property type="molecule type" value="Genomic_DNA"/>
</dbReference>
<organism evidence="2 3">
    <name type="scientific">[Mycobacterium] zoologicum</name>
    <dbReference type="NCBI Taxonomy" id="2872311"/>
    <lineage>
        <taxon>Bacteria</taxon>
        <taxon>Bacillati</taxon>
        <taxon>Actinomycetota</taxon>
        <taxon>Actinomycetes</taxon>
        <taxon>Mycobacteriales</taxon>
        <taxon>Mycobacteriaceae</taxon>
        <taxon>Mycolicibacter</taxon>
    </lineage>
</organism>
<feature type="transmembrane region" description="Helical" evidence="1">
    <location>
        <begin position="225"/>
        <end position="250"/>
    </location>
</feature>
<feature type="transmembrane region" description="Helical" evidence="1">
    <location>
        <begin position="70"/>
        <end position="89"/>
    </location>
</feature>
<evidence type="ECO:0008006" key="4">
    <source>
        <dbReference type="Google" id="ProtNLM"/>
    </source>
</evidence>